<dbReference type="OrthoDB" id="9803035at2"/>
<dbReference type="EMBL" id="LGKP01000008">
    <property type="protein sequence ID" value="KPL90920.1"/>
    <property type="molecule type" value="Genomic_DNA"/>
</dbReference>
<organism evidence="3 4">
    <name type="scientific">Herpetosiphon geysericola</name>
    <dbReference type="NCBI Taxonomy" id="70996"/>
    <lineage>
        <taxon>Bacteria</taxon>
        <taxon>Bacillati</taxon>
        <taxon>Chloroflexota</taxon>
        <taxon>Chloroflexia</taxon>
        <taxon>Herpetosiphonales</taxon>
        <taxon>Herpetosiphonaceae</taxon>
        <taxon>Herpetosiphon</taxon>
    </lineage>
</organism>
<dbReference type="STRING" id="70996.SE18_03850"/>
<dbReference type="SUPFAM" id="SSF69593">
    <property type="entry name" value="Glycerol-3-phosphate (1)-acyltransferase"/>
    <property type="match status" value="1"/>
</dbReference>
<dbReference type="GO" id="GO:0016746">
    <property type="term" value="F:acyltransferase activity"/>
    <property type="evidence" value="ECO:0007669"/>
    <property type="project" value="UniProtKB-KW"/>
</dbReference>
<dbReference type="PANTHER" id="PTHR22753:SF14">
    <property type="entry name" value="MONOACYLGLYCEROL_DIACYLGLYCEROL O-ACYLTRANSFERASE"/>
    <property type="match status" value="1"/>
</dbReference>
<evidence type="ECO:0000313" key="4">
    <source>
        <dbReference type="Proteomes" id="UP000050277"/>
    </source>
</evidence>
<dbReference type="AlphaFoldDB" id="A0A0P6YC94"/>
<dbReference type="Pfam" id="PF01553">
    <property type="entry name" value="Acyltransferase"/>
    <property type="match status" value="1"/>
</dbReference>
<evidence type="ECO:0000313" key="3">
    <source>
        <dbReference type="EMBL" id="KPL90920.1"/>
    </source>
</evidence>
<protein>
    <submittedName>
        <fullName evidence="3">Glycerol acyltransferase</fullName>
    </submittedName>
</protein>
<dbReference type="RefSeq" id="WP_054533099.1">
    <property type="nucleotide sequence ID" value="NZ_LGKP01000008.1"/>
</dbReference>
<name>A0A0P6YC94_9CHLR</name>
<keyword evidence="4" id="KW-1185">Reference proteome</keyword>
<dbReference type="PATRIC" id="fig|70996.4.peg.5253"/>
<reference evidence="3 4" key="1">
    <citation type="submission" date="2015-07" db="EMBL/GenBank/DDBJ databases">
        <title>Whole genome sequence of Herpetosiphon geysericola DSM 7119.</title>
        <authorList>
            <person name="Hemp J."/>
            <person name="Ward L.M."/>
            <person name="Pace L.A."/>
            <person name="Fischer W.W."/>
        </authorList>
    </citation>
    <scope>NUCLEOTIDE SEQUENCE [LARGE SCALE GENOMIC DNA]</scope>
    <source>
        <strain evidence="3 4">DSM 7119</strain>
    </source>
</reference>
<gene>
    <name evidence="3" type="ORF">SE18_03850</name>
</gene>
<comment type="caution">
    <text evidence="3">The sequence shown here is derived from an EMBL/GenBank/DDBJ whole genome shotgun (WGS) entry which is preliminary data.</text>
</comment>
<dbReference type="SMART" id="SM00563">
    <property type="entry name" value="PlsC"/>
    <property type="match status" value="1"/>
</dbReference>
<dbReference type="GO" id="GO:0016020">
    <property type="term" value="C:membrane"/>
    <property type="evidence" value="ECO:0007669"/>
    <property type="project" value="TreeGrafter"/>
</dbReference>
<accession>A0A0P6YC94</accession>
<sequence>MSDQPKKRGRRAASAADENEQQIPIVEAKAAEATSEATVADEHEVAAEAPIEVINLEGDVRRNSQTRIDSLLSALESEIRALPPSEDERESAIAEVIHLIRESLTRWPKKVIEMAVNTLKANINSDYLDADFWKGIGLVLRYQLDANADMVKRRWRGDYAVDEFGLDYELLDLAKPLLLFMYKKYWRVEAIGLENVPDSGRALLVCNHSGVLPWDGAMVGAALNFEHEAGRVLRNLHLSWFSSLPFISPLLSRLGQVQALPANAEALLERDELVGVFPEGLKGVGKLYKDRYRLARFGRGGFVKVAVKTGAPIIPVSIIGGEEIHPHLHNAKGFAKLLGFPYFPITPTFPWFGPLGLIPLPTKWTIVFGEPIDTEQYGAKGAEDPLLISQLTEQVRTTIQNTLLDKLKDRSNIFM</sequence>
<keyword evidence="3" id="KW-0808">Transferase</keyword>
<dbReference type="CDD" id="cd07987">
    <property type="entry name" value="LPLAT_MGAT-like"/>
    <property type="match status" value="1"/>
</dbReference>
<feature type="domain" description="Phospholipid/glycerol acyltransferase" evidence="2">
    <location>
        <begin position="202"/>
        <end position="321"/>
    </location>
</feature>
<dbReference type="PANTHER" id="PTHR22753">
    <property type="entry name" value="TRANSMEMBRANE PROTEIN 68"/>
    <property type="match status" value="1"/>
</dbReference>
<evidence type="ECO:0000256" key="1">
    <source>
        <dbReference type="SAM" id="MobiDB-lite"/>
    </source>
</evidence>
<keyword evidence="3" id="KW-0012">Acyltransferase</keyword>
<dbReference type="Proteomes" id="UP000050277">
    <property type="component" value="Unassembled WGS sequence"/>
</dbReference>
<evidence type="ECO:0000259" key="2">
    <source>
        <dbReference type="SMART" id="SM00563"/>
    </source>
</evidence>
<feature type="region of interest" description="Disordered" evidence="1">
    <location>
        <begin position="1"/>
        <end position="24"/>
    </location>
</feature>
<dbReference type="InterPro" id="IPR002123">
    <property type="entry name" value="Plipid/glycerol_acylTrfase"/>
</dbReference>
<proteinExistence type="predicted"/>